<evidence type="ECO:0000256" key="1">
    <source>
        <dbReference type="SAM" id="MobiDB-lite"/>
    </source>
</evidence>
<dbReference type="EMBL" id="CP019236">
    <property type="protein sequence ID" value="APW37136.1"/>
    <property type="molecule type" value="Genomic_DNA"/>
</dbReference>
<proteinExistence type="predicted"/>
<evidence type="ECO:0000313" key="3">
    <source>
        <dbReference type="Proteomes" id="UP000186609"/>
    </source>
</evidence>
<feature type="compositionally biased region" description="Basic and acidic residues" evidence="1">
    <location>
        <begin position="92"/>
        <end position="101"/>
    </location>
</feature>
<accession>A0A1P8JTP3</accession>
<name>A0A1P8JTP3_9BURK</name>
<organism evidence="2 3">
    <name type="scientific">Rhodoferax koreensis</name>
    <dbReference type="NCBI Taxonomy" id="1842727"/>
    <lineage>
        <taxon>Bacteria</taxon>
        <taxon>Pseudomonadati</taxon>
        <taxon>Pseudomonadota</taxon>
        <taxon>Betaproteobacteria</taxon>
        <taxon>Burkholderiales</taxon>
        <taxon>Comamonadaceae</taxon>
        <taxon>Rhodoferax</taxon>
    </lineage>
</organism>
<protein>
    <submittedName>
        <fullName evidence="2">Uncharacterized protein</fullName>
    </submittedName>
</protein>
<evidence type="ECO:0000313" key="2">
    <source>
        <dbReference type="EMBL" id="APW37136.1"/>
    </source>
</evidence>
<keyword evidence="3" id="KW-1185">Reference proteome</keyword>
<dbReference type="AlphaFoldDB" id="A0A1P8JTP3"/>
<gene>
    <name evidence="2" type="ORF">RD110_07950</name>
</gene>
<dbReference type="Proteomes" id="UP000186609">
    <property type="component" value="Chromosome"/>
</dbReference>
<sequence>MQKRSIRWSGFKARSNHAGHLIGVAEVADGHGITIPGVTVQIEIKAPVDASRCLYLFSLMQQVKGQRGVVYQLEVAPAEKRTHNGHSPIYGPHEHVGREEEPTPVTSSAVTCNNWKSSLAWFFLRVNVQAFPIEDPTEPC</sequence>
<feature type="region of interest" description="Disordered" evidence="1">
    <location>
        <begin position="82"/>
        <end position="105"/>
    </location>
</feature>
<reference evidence="2 3" key="1">
    <citation type="submission" date="2017-01" db="EMBL/GenBank/DDBJ databases">
        <authorList>
            <person name="Mah S.A."/>
            <person name="Swanson W.J."/>
            <person name="Moy G.W."/>
            <person name="Vacquier V.D."/>
        </authorList>
    </citation>
    <scope>NUCLEOTIDE SEQUENCE [LARGE SCALE GENOMIC DNA]</scope>
    <source>
        <strain evidence="2 3">DCY110</strain>
    </source>
</reference>
<dbReference type="KEGG" id="rhy:RD110_07950"/>